<gene>
    <name evidence="2" type="ORF">L596_009496</name>
</gene>
<protein>
    <submittedName>
        <fullName evidence="2">Uncharacterized protein</fullName>
    </submittedName>
</protein>
<evidence type="ECO:0000313" key="3">
    <source>
        <dbReference type="Proteomes" id="UP000298663"/>
    </source>
</evidence>
<dbReference type="EMBL" id="AZBU02000002">
    <property type="protein sequence ID" value="TKR95308.1"/>
    <property type="molecule type" value="Genomic_DNA"/>
</dbReference>
<organism evidence="2 3">
    <name type="scientific">Steinernema carpocapsae</name>
    <name type="common">Entomopathogenic nematode</name>
    <dbReference type="NCBI Taxonomy" id="34508"/>
    <lineage>
        <taxon>Eukaryota</taxon>
        <taxon>Metazoa</taxon>
        <taxon>Ecdysozoa</taxon>
        <taxon>Nematoda</taxon>
        <taxon>Chromadorea</taxon>
        <taxon>Rhabditida</taxon>
        <taxon>Tylenchina</taxon>
        <taxon>Panagrolaimomorpha</taxon>
        <taxon>Strongyloidoidea</taxon>
        <taxon>Steinernematidae</taxon>
        <taxon>Steinernema</taxon>
    </lineage>
</organism>
<evidence type="ECO:0000313" key="2">
    <source>
        <dbReference type="EMBL" id="TKR95308.1"/>
    </source>
</evidence>
<reference evidence="2 3" key="2">
    <citation type="journal article" date="2019" name="G3 (Bethesda)">
        <title>Hybrid Assembly of the Genome of the Entomopathogenic Nematode Steinernema carpocapsae Identifies the X-Chromosome.</title>
        <authorList>
            <person name="Serra L."/>
            <person name="Macchietto M."/>
            <person name="Macias-Munoz A."/>
            <person name="McGill C.J."/>
            <person name="Rodriguez I.M."/>
            <person name="Rodriguez B."/>
            <person name="Murad R."/>
            <person name="Mortazavi A."/>
        </authorList>
    </citation>
    <scope>NUCLEOTIDE SEQUENCE [LARGE SCALE GENOMIC DNA]</scope>
    <source>
        <strain evidence="2 3">ALL</strain>
    </source>
</reference>
<dbReference type="Proteomes" id="UP000298663">
    <property type="component" value="Unassembled WGS sequence"/>
</dbReference>
<evidence type="ECO:0000256" key="1">
    <source>
        <dbReference type="SAM" id="MobiDB-lite"/>
    </source>
</evidence>
<name>A0A4U5PFP7_STECR</name>
<keyword evidence="3" id="KW-1185">Reference proteome</keyword>
<dbReference type="AlphaFoldDB" id="A0A4U5PFP7"/>
<sequence length="162" mass="17691">MLFGQREKKKAARWQKIQDRVRTGFNRFRYGNAASSSRSGVCQAQESVRCTINERLLSLNSAIFVLNQRASTEAEEAPAPPPEADAAPDAPAPELEEAMDWESFPPSLEEIGASPAHQELQAEEDELDFPPPPNLSFTDIVHCTSCPGASPDAARCAFSVES</sequence>
<feature type="compositionally biased region" description="Low complexity" evidence="1">
    <location>
        <begin position="84"/>
        <end position="93"/>
    </location>
</feature>
<accession>A0A4U5PFP7</accession>
<proteinExistence type="predicted"/>
<feature type="region of interest" description="Disordered" evidence="1">
    <location>
        <begin position="70"/>
        <end position="134"/>
    </location>
</feature>
<comment type="caution">
    <text evidence="2">The sequence shown here is derived from an EMBL/GenBank/DDBJ whole genome shotgun (WGS) entry which is preliminary data.</text>
</comment>
<dbReference type="STRING" id="34508.A0A4U5PFP7"/>
<reference evidence="2 3" key="1">
    <citation type="journal article" date="2015" name="Genome Biol.">
        <title>Comparative genomics of Steinernema reveals deeply conserved gene regulatory networks.</title>
        <authorList>
            <person name="Dillman A.R."/>
            <person name="Macchietto M."/>
            <person name="Porter C.F."/>
            <person name="Rogers A."/>
            <person name="Williams B."/>
            <person name="Antoshechkin I."/>
            <person name="Lee M.M."/>
            <person name="Goodwin Z."/>
            <person name="Lu X."/>
            <person name="Lewis E.E."/>
            <person name="Goodrich-Blair H."/>
            <person name="Stock S.P."/>
            <person name="Adams B.J."/>
            <person name="Sternberg P.W."/>
            <person name="Mortazavi A."/>
        </authorList>
    </citation>
    <scope>NUCLEOTIDE SEQUENCE [LARGE SCALE GENOMIC DNA]</scope>
    <source>
        <strain evidence="2 3">ALL</strain>
    </source>
</reference>